<gene>
    <name evidence="1" type="ORF">A8806_10874</name>
</gene>
<dbReference type="SFLD" id="SFLDS00003">
    <property type="entry name" value="Haloacid_Dehalogenase"/>
    <property type="match status" value="1"/>
</dbReference>
<dbReference type="InterPro" id="IPR023198">
    <property type="entry name" value="PGP-like_dom2"/>
</dbReference>
<dbReference type="NCBIfam" id="TIGR01509">
    <property type="entry name" value="HAD-SF-IA-v3"/>
    <property type="match status" value="1"/>
</dbReference>
<dbReference type="Proteomes" id="UP000245845">
    <property type="component" value="Unassembled WGS sequence"/>
</dbReference>
<dbReference type="InterPro" id="IPR023214">
    <property type="entry name" value="HAD_sf"/>
</dbReference>
<name>A0A2Y9BHL7_9FIRM</name>
<dbReference type="CDD" id="cd02603">
    <property type="entry name" value="HAD_sEH-N_like"/>
    <property type="match status" value="1"/>
</dbReference>
<dbReference type="PANTHER" id="PTHR43611:SF3">
    <property type="entry name" value="FLAVIN MONONUCLEOTIDE HYDROLASE 1, CHLOROPLATIC"/>
    <property type="match status" value="1"/>
</dbReference>
<dbReference type="Gene3D" id="3.40.50.1000">
    <property type="entry name" value="HAD superfamily/HAD-like"/>
    <property type="match status" value="1"/>
</dbReference>
<dbReference type="AlphaFoldDB" id="A0A2Y9BHL7"/>
<protein>
    <submittedName>
        <fullName evidence="1">Putative hydrolase of the HAD superfamily</fullName>
    </submittedName>
</protein>
<proteinExistence type="predicted"/>
<evidence type="ECO:0000313" key="2">
    <source>
        <dbReference type="Proteomes" id="UP000245845"/>
    </source>
</evidence>
<dbReference type="GO" id="GO:0016787">
    <property type="term" value="F:hydrolase activity"/>
    <property type="evidence" value="ECO:0007669"/>
    <property type="project" value="UniProtKB-KW"/>
</dbReference>
<comment type="caution">
    <text evidence="1">The sequence shown here is derived from an EMBL/GenBank/DDBJ whole genome shotgun (WGS) entry which is preliminary data.</text>
</comment>
<dbReference type="PANTHER" id="PTHR43611">
    <property type="entry name" value="ALPHA-D-GLUCOSE 1-PHOSPHATE PHOSPHATASE"/>
    <property type="match status" value="1"/>
</dbReference>
<dbReference type="OrthoDB" id="9797415at2"/>
<keyword evidence="2" id="KW-1185">Reference proteome</keyword>
<dbReference type="InterPro" id="IPR036412">
    <property type="entry name" value="HAD-like_sf"/>
</dbReference>
<organism evidence="1 2">
    <name type="scientific">Faecalicatena orotica</name>
    <dbReference type="NCBI Taxonomy" id="1544"/>
    <lineage>
        <taxon>Bacteria</taxon>
        <taxon>Bacillati</taxon>
        <taxon>Bacillota</taxon>
        <taxon>Clostridia</taxon>
        <taxon>Lachnospirales</taxon>
        <taxon>Lachnospiraceae</taxon>
        <taxon>Faecalicatena</taxon>
    </lineage>
</organism>
<dbReference type="Pfam" id="PF00702">
    <property type="entry name" value="Hydrolase"/>
    <property type="match status" value="1"/>
</dbReference>
<accession>A0A2Y9BHL7</accession>
<keyword evidence="1" id="KW-0378">Hydrolase</keyword>
<sequence length="202" mass="23430">MIKTIIFDIGNVLVDYNWRAALDTFPYSQETKEAISTAMFLSPEWNEFDRGTYSTEEMLALFIKNAPEYQSEIESVFASIGRCIHQFEYAIPWICALKKEGLNVYVLSNYAEHMYNQTQDELNFLKYTDGGILSFREKMVKPEPAIYRTLMERYGIEPDEAVFIDDYFENVEDAKKLGLHGILFTSYEDTVEKLAELGVVTR</sequence>
<evidence type="ECO:0000313" key="1">
    <source>
        <dbReference type="EMBL" id="PWJ28559.1"/>
    </source>
</evidence>
<dbReference type="RefSeq" id="WP_109731744.1">
    <property type="nucleotide sequence ID" value="NZ_BAAACK010000003.1"/>
</dbReference>
<reference evidence="1 2" key="1">
    <citation type="submission" date="2018-05" db="EMBL/GenBank/DDBJ databases">
        <title>The Hungate 1000. A catalogue of reference genomes from the rumen microbiome.</title>
        <authorList>
            <person name="Kelly W."/>
        </authorList>
    </citation>
    <scope>NUCLEOTIDE SEQUENCE [LARGE SCALE GENOMIC DNA]</scope>
    <source>
        <strain evidence="1 2">NLAE-zl-C242</strain>
    </source>
</reference>
<dbReference type="EMBL" id="QGDL01000008">
    <property type="protein sequence ID" value="PWJ28559.1"/>
    <property type="molecule type" value="Genomic_DNA"/>
</dbReference>
<dbReference type="SUPFAM" id="SSF56784">
    <property type="entry name" value="HAD-like"/>
    <property type="match status" value="1"/>
</dbReference>
<dbReference type="InterPro" id="IPR006439">
    <property type="entry name" value="HAD-SF_hydro_IA"/>
</dbReference>
<dbReference type="SFLD" id="SFLDG01129">
    <property type="entry name" value="C1.5:_HAD__Beta-PGM__Phosphata"/>
    <property type="match status" value="1"/>
</dbReference>
<dbReference type="Gene3D" id="1.10.150.240">
    <property type="entry name" value="Putative phosphatase, domain 2"/>
    <property type="match status" value="1"/>
</dbReference>